<evidence type="ECO:0000313" key="2">
    <source>
        <dbReference type="EnsemblPlants" id="Kaladp0055s0073.1.v1.1.CDS.1"/>
    </source>
</evidence>
<dbReference type="Gramene" id="Kaladp0055s0073.1.v1.1">
    <property type="protein sequence ID" value="Kaladp0055s0073.1.v1.1.CDS.1"/>
    <property type="gene ID" value="Kaladp0055s0073.v1.1"/>
</dbReference>
<accession>A0A7N0ZZT9</accession>
<reference evidence="2" key="1">
    <citation type="submission" date="2021-01" db="UniProtKB">
        <authorList>
            <consortium name="EnsemblPlants"/>
        </authorList>
    </citation>
    <scope>IDENTIFICATION</scope>
</reference>
<keyword evidence="1" id="KW-0812">Transmembrane</keyword>
<keyword evidence="3" id="KW-1185">Reference proteome</keyword>
<evidence type="ECO:0000313" key="3">
    <source>
        <dbReference type="Proteomes" id="UP000594263"/>
    </source>
</evidence>
<feature type="transmembrane region" description="Helical" evidence="1">
    <location>
        <begin position="93"/>
        <end position="111"/>
    </location>
</feature>
<organism evidence="2 3">
    <name type="scientific">Kalanchoe fedtschenkoi</name>
    <name type="common">Lavender scallops</name>
    <name type="synonym">South American air plant</name>
    <dbReference type="NCBI Taxonomy" id="63787"/>
    <lineage>
        <taxon>Eukaryota</taxon>
        <taxon>Viridiplantae</taxon>
        <taxon>Streptophyta</taxon>
        <taxon>Embryophyta</taxon>
        <taxon>Tracheophyta</taxon>
        <taxon>Spermatophyta</taxon>
        <taxon>Magnoliopsida</taxon>
        <taxon>eudicotyledons</taxon>
        <taxon>Gunneridae</taxon>
        <taxon>Pentapetalae</taxon>
        <taxon>Saxifragales</taxon>
        <taxon>Crassulaceae</taxon>
        <taxon>Kalanchoe</taxon>
    </lineage>
</organism>
<feature type="transmembrane region" description="Helical" evidence="1">
    <location>
        <begin position="53"/>
        <end position="73"/>
    </location>
</feature>
<sequence length="112" mass="11920">MIVRKNRGPAPWVPLLTVGGLGLIICGPTLYSIVMFLLPLFCGDGEESGIFSALKLLILALLLLLIHILAVFFPNLCSSYSASLGSPGSDYGGFGVGSVIMVVLFFILYNLL</sequence>
<feature type="transmembrane region" description="Helical" evidence="1">
    <location>
        <begin position="12"/>
        <end position="41"/>
    </location>
</feature>
<protein>
    <submittedName>
        <fullName evidence="2">Uncharacterized protein</fullName>
    </submittedName>
</protein>
<dbReference type="EnsemblPlants" id="Kaladp0055s0073.1.v1.1">
    <property type="protein sequence ID" value="Kaladp0055s0073.1.v1.1.CDS.1"/>
    <property type="gene ID" value="Kaladp0055s0073.v1.1"/>
</dbReference>
<keyword evidence="1" id="KW-1133">Transmembrane helix</keyword>
<dbReference type="AlphaFoldDB" id="A0A7N0ZZT9"/>
<dbReference type="Proteomes" id="UP000594263">
    <property type="component" value="Unplaced"/>
</dbReference>
<evidence type="ECO:0000256" key="1">
    <source>
        <dbReference type="SAM" id="Phobius"/>
    </source>
</evidence>
<name>A0A7N0ZZT9_KALFE</name>
<keyword evidence="1" id="KW-0472">Membrane</keyword>
<proteinExistence type="predicted"/>
<dbReference type="OMA" id="GMFLQTR"/>